<dbReference type="RefSeq" id="WP_055190820.1">
    <property type="nucleotide sequence ID" value="NZ_FPBS01000064.1"/>
</dbReference>
<dbReference type="Proteomes" id="UP000050471">
    <property type="component" value="Unassembled WGS sequence"/>
</dbReference>
<evidence type="ECO:0000313" key="1">
    <source>
        <dbReference type="EMBL" id="KPN62913.1"/>
    </source>
</evidence>
<keyword evidence="2" id="KW-1185">Reference proteome</keyword>
<organism evidence="1 2">
    <name type="scientific">Aliiroseovarius crassostreae</name>
    <dbReference type="NCBI Taxonomy" id="154981"/>
    <lineage>
        <taxon>Bacteria</taxon>
        <taxon>Pseudomonadati</taxon>
        <taxon>Pseudomonadota</taxon>
        <taxon>Alphaproteobacteria</taxon>
        <taxon>Rhodobacterales</taxon>
        <taxon>Paracoccaceae</taxon>
        <taxon>Aliiroseovarius</taxon>
    </lineage>
</organism>
<accession>A0A0P7IV22</accession>
<reference evidence="1 2" key="1">
    <citation type="submission" date="2015-09" db="EMBL/GenBank/DDBJ databases">
        <title>Draft genome sequence of Aliiroseovarius crassostreae CV919-312TSm, the causative agent of Roseovarius Oyster Disease (formerly Juvenile Oyster Disease).</title>
        <authorList>
            <person name="Kessner L."/>
            <person name="Spinard E."/>
            <person name="Nelson D."/>
        </authorList>
    </citation>
    <scope>NUCLEOTIDE SEQUENCE [LARGE SCALE GENOMIC DNA]</scope>
    <source>
        <strain evidence="1 2">CV919-312</strain>
    </source>
</reference>
<dbReference type="AlphaFoldDB" id="A0A0P7IV22"/>
<sequence>MTPDRSFATGFFLIESAVMKDSESWLEKASREFFESPEWERSEALLADIGSRTDFENILIITDSGPARLADQSSQASDHPDGDLIEITGTLGTTVEQVLNTYAHIAHAIIPDDHTVVPWSAIVDNKGNGVWLE</sequence>
<dbReference type="EMBL" id="LKBA01000008">
    <property type="protein sequence ID" value="KPN62913.1"/>
    <property type="molecule type" value="Genomic_DNA"/>
</dbReference>
<protein>
    <submittedName>
        <fullName evidence="1">Uncharacterized protein</fullName>
    </submittedName>
</protein>
<comment type="caution">
    <text evidence="1">The sequence shown here is derived from an EMBL/GenBank/DDBJ whole genome shotgun (WGS) entry which is preliminary data.</text>
</comment>
<evidence type="ECO:0000313" key="2">
    <source>
        <dbReference type="Proteomes" id="UP000050471"/>
    </source>
</evidence>
<proteinExistence type="predicted"/>
<dbReference type="STRING" id="154981.AKJ29_01850"/>
<gene>
    <name evidence="1" type="ORF">AKJ29_01850</name>
</gene>
<name>A0A0P7IV22_9RHOB</name>